<keyword evidence="3" id="KW-1185">Reference proteome</keyword>
<dbReference type="RefSeq" id="WP_101894245.1">
    <property type="nucleotide sequence ID" value="NZ_CP022684.1"/>
</dbReference>
<protein>
    <recommendedName>
        <fullName evidence="1">A-factor biosynthesis hotdog domain-containing protein</fullName>
    </recommendedName>
</protein>
<dbReference type="Pfam" id="PF03756">
    <property type="entry name" value="AfsA"/>
    <property type="match status" value="1"/>
</dbReference>
<feature type="domain" description="A-factor biosynthesis hotdog" evidence="1">
    <location>
        <begin position="82"/>
        <end position="211"/>
    </location>
</feature>
<accession>A0A2K9LKS7</accession>
<dbReference type="Proteomes" id="UP000235116">
    <property type="component" value="Chromosome"/>
</dbReference>
<name>A0A2K9LKS7_9GAMM</name>
<gene>
    <name evidence="2" type="ORF">Kalk_10710</name>
</gene>
<dbReference type="OrthoDB" id="7838374at2"/>
<evidence type="ECO:0000313" key="3">
    <source>
        <dbReference type="Proteomes" id="UP000235116"/>
    </source>
</evidence>
<evidence type="ECO:0000259" key="1">
    <source>
        <dbReference type="Pfam" id="PF03756"/>
    </source>
</evidence>
<dbReference type="AlphaFoldDB" id="A0A2K9LKS7"/>
<dbReference type="EMBL" id="CP022684">
    <property type="protein sequence ID" value="AUM12863.1"/>
    <property type="molecule type" value="Genomic_DNA"/>
</dbReference>
<dbReference type="KEGG" id="kak:Kalk_10710"/>
<sequence>MKKVFVVGDKFSKFLNHENTISISNFEKQLFRNTIPKEGVAYHLGQGVAMERANRISHDAVELKGLGVNIAFEAIRKSSRHLVHKHNCANSMLSVPRRVSEHLYEADVHIDDRCSDLDDHITGQHVSGMVLVEACRQMFLAVTEQYYLKAYEREFYFVIKKSSMEYRRFVFPLDIKLNYRILSHKTHKPGVLAFDIECRVIQCGRVCAQACYEFIAYDADHIEQKEDTAARELIMAQTKLPEVAING</sequence>
<dbReference type="InterPro" id="IPR005509">
    <property type="entry name" value="AfsA_hotdog_dom"/>
</dbReference>
<organism evidence="2 3">
    <name type="scientific">Ketobacter alkanivorans</name>
    <dbReference type="NCBI Taxonomy" id="1917421"/>
    <lineage>
        <taxon>Bacteria</taxon>
        <taxon>Pseudomonadati</taxon>
        <taxon>Pseudomonadota</taxon>
        <taxon>Gammaproteobacteria</taxon>
        <taxon>Pseudomonadales</taxon>
        <taxon>Ketobacteraceae</taxon>
        <taxon>Ketobacter</taxon>
    </lineage>
</organism>
<proteinExistence type="predicted"/>
<reference evidence="3" key="1">
    <citation type="submission" date="2017-08" db="EMBL/GenBank/DDBJ databases">
        <title>Direct submision.</title>
        <authorList>
            <person name="Kim S.-J."/>
            <person name="Rhee S.-K."/>
        </authorList>
    </citation>
    <scope>NUCLEOTIDE SEQUENCE [LARGE SCALE GENOMIC DNA]</scope>
    <source>
        <strain evidence="3">GI5</strain>
    </source>
</reference>
<evidence type="ECO:0000313" key="2">
    <source>
        <dbReference type="EMBL" id="AUM12863.1"/>
    </source>
</evidence>